<feature type="transmembrane region" description="Helical" evidence="11">
    <location>
        <begin position="37"/>
        <end position="58"/>
    </location>
</feature>
<organism evidence="13 14">
    <name type="scientific">Pseudonocardia acidicola</name>
    <dbReference type="NCBI Taxonomy" id="2724939"/>
    <lineage>
        <taxon>Bacteria</taxon>
        <taxon>Bacillati</taxon>
        <taxon>Actinomycetota</taxon>
        <taxon>Actinomycetes</taxon>
        <taxon>Pseudonocardiales</taxon>
        <taxon>Pseudonocardiaceae</taxon>
        <taxon>Pseudonocardia</taxon>
    </lineage>
</organism>
<evidence type="ECO:0000313" key="13">
    <source>
        <dbReference type="EMBL" id="NMI00415.1"/>
    </source>
</evidence>
<keyword evidence="4" id="KW-0677">Repeat</keyword>
<dbReference type="InterPro" id="IPR050206">
    <property type="entry name" value="FtsK/SpoIIIE/SftA"/>
</dbReference>
<dbReference type="InterPro" id="IPR002543">
    <property type="entry name" value="FtsK_dom"/>
</dbReference>
<evidence type="ECO:0000256" key="3">
    <source>
        <dbReference type="ARBA" id="ARBA00022692"/>
    </source>
</evidence>
<dbReference type="EMBL" id="JAAXLA010000056">
    <property type="protein sequence ID" value="NMI00415.1"/>
    <property type="molecule type" value="Genomic_DNA"/>
</dbReference>
<keyword evidence="6 9" id="KW-0067">ATP-binding</keyword>
<proteinExistence type="predicted"/>
<evidence type="ECO:0000256" key="8">
    <source>
        <dbReference type="ARBA" id="ARBA00023136"/>
    </source>
</evidence>
<dbReference type="PROSITE" id="PS50901">
    <property type="entry name" value="FTSK"/>
    <property type="match status" value="3"/>
</dbReference>
<evidence type="ECO:0000256" key="5">
    <source>
        <dbReference type="ARBA" id="ARBA00022741"/>
    </source>
</evidence>
<dbReference type="InterPro" id="IPR003593">
    <property type="entry name" value="AAA+_ATPase"/>
</dbReference>
<comment type="subcellular location">
    <subcellularLocation>
        <location evidence="1">Cell membrane</location>
        <topology evidence="1">Multi-pass membrane protein</topology>
    </subcellularLocation>
</comment>
<sequence length="1336" mass="140189">MSTVEVPRPRRTLPRTPGGELTLEPPPEPERIIPTGVLPRLLPVVMLLGSVGFIAVLGPDKPTSWLFGGMFALSTLGMVLTGSAGRGGGSRQACLDEDRRDYLRYLGQLRRQVRGIAAEQRAALETVHPEPAAWPAVLAAGRLWERRSADADFGQLRVGCGAQRLATRLTAPQTGPVEGIEPITALALRRFLLGHAVVPDLPVAVSLRSSSTVWLEPVDTDLGPARALARAMVAQYVLWHSPSDALLAVVAPSRLAAEWEWVKWLPHAAHPRRRDAVGALRMITADADDVRRWWIAELAGRSAGTGIGEPHLLVVVDGVAEGPGPWAGVAGVTVLRVGAPPGRRPAPSVVRLCVGADRLGRAEAVAEPENGPGNGPGDAANGTDGAVGWIGRPDALPVAEARALARRLARYRPAGAADPAAGGGPRGPAGLPGLLGADVTGPDQMEALRARWRRADTDRLRVPIGVDERGQPVVLDLKESAQGGSGPHGLCIGATGSGKSELLRTLVLGLAATHSPADLNLVLVDFKGGATFLGFAGLPHVSAVITNLADELTLVDRMADALAGEITRRQELLRAAGNLAGIADYTAARRTRPQLPPLPALFVVVDEFSELLAQRPELIDLLVTIGRLGRSLGLHLLLTSQRLDEGRLRGLESHLSYRIALRTFSAAESRAVLGVPDAHQLPPAPGSAFLAAGTDELVRFRAAYVSGPPVTGAPAVVTGARRVHPFRAGPVHEPAAVRSEAPGGAEPDGETVLDAMLAGLAGLGPPAHRVWLPPLDAPPPLDELLGPVRPVPGRGLAADGGALGELRAPIGLVDRPYQQRRDPLVVDLSGAAGHVAVTGGPRSGKSTALRTLVLGLALTHTPVELGVHVLDFGGGGLATLAGLPHVGTVADRQQPDLVRRTVAELAGVLARRERSFRAAGLSSVEEFRARRAAGEFADEPATDLLLVLDGYLTLRSDFDDLEARLLPLAAQGLAYGLHLVLSATRWTELRPAVKDLLGTRIELRLGEPSESEVDRRRAAAVPARPGHGLAPDGAPMVLAAPRLSTADTASLQRAVAGAWGGPAVEPVRLLPDRLDHDALPAAEPADPGRPVVPVGVDEDRLGLVELDFAAEPHLICFADAESGKTTLLRVIARGLTDRLAPDQARLIVIDYRRGLLDAVGEPHLIGYASTPDAAAEAARELAGSLRRRLPGPDVTPRQLRERSWWSGPDVWLLVDDYDLVAPVGGSGANPLLALLEFLPQAKDVGLHVVLTRRSGGAGRALFDPLLGRLRELAAPGLVMNGSPDEGPLIESVKPAPLPPGRGTLVDRRRGARRVQLAWLAPDGADGPGTGASGPAS</sequence>
<dbReference type="Proteomes" id="UP000820669">
    <property type="component" value="Unassembled WGS sequence"/>
</dbReference>
<dbReference type="PANTHER" id="PTHR22683">
    <property type="entry name" value="SPORULATION PROTEIN RELATED"/>
    <property type="match status" value="1"/>
</dbReference>
<dbReference type="RefSeq" id="WP_169383893.1">
    <property type="nucleotide sequence ID" value="NZ_JAAXLA010000056.1"/>
</dbReference>
<dbReference type="NCBIfam" id="TIGR03924">
    <property type="entry name" value="T7SS_EccC_a"/>
    <property type="match status" value="1"/>
</dbReference>
<keyword evidence="8 11" id="KW-0472">Membrane</keyword>
<evidence type="ECO:0000313" key="14">
    <source>
        <dbReference type="Proteomes" id="UP000820669"/>
    </source>
</evidence>
<feature type="binding site" evidence="9">
    <location>
        <begin position="1118"/>
        <end position="1125"/>
    </location>
    <ligand>
        <name>ATP</name>
        <dbReference type="ChEBI" id="CHEBI:30616"/>
    </ligand>
</feature>
<evidence type="ECO:0000256" key="1">
    <source>
        <dbReference type="ARBA" id="ARBA00004651"/>
    </source>
</evidence>
<dbReference type="NCBIfam" id="TIGR03925">
    <property type="entry name" value="T7SS_EccC_b"/>
    <property type="match status" value="1"/>
</dbReference>
<dbReference type="SMART" id="SM00382">
    <property type="entry name" value="AAA"/>
    <property type="match status" value="3"/>
</dbReference>
<keyword evidence="14" id="KW-1185">Reference proteome</keyword>
<feature type="domain" description="FtsK" evidence="12">
    <location>
        <begin position="470"/>
        <end position="670"/>
    </location>
</feature>
<evidence type="ECO:0000256" key="2">
    <source>
        <dbReference type="ARBA" id="ARBA00022475"/>
    </source>
</evidence>
<feature type="binding site" evidence="9">
    <location>
        <begin position="493"/>
        <end position="500"/>
    </location>
    <ligand>
        <name>ATP</name>
        <dbReference type="ChEBI" id="CHEBI:30616"/>
    </ligand>
</feature>
<feature type="binding site" evidence="9">
    <location>
        <begin position="839"/>
        <end position="846"/>
    </location>
    <ligand>
        <name>ATP</name>
        <dbReference type="ChEBI" id="CHEBI:30616"/>
    </ligand>
</feature>
<keyword evidence="5 9" id="KW-0547">Nucleotide-binding</keyword>
<feature type="domain" description="FtsK" evidence="12">
    <location>
        <begin position="821"/>
        <end position="1012"/>
    </location>
</feature>
<dbReference type="InterPro" id="IPR027417">
    <property type="entry name" value="P-loop_NTPase"/>
</dbReference>
<feature type="domain" description="FtsK" evidence="12">
    <location>
        <begin position="1101"/>
        <end position="1288"/>
    </location>
</feature>
<evidence type="ECO:0000256" key="11">
    <source>
        <dbReference type="SAM" id="Phobius"/>
    </source>
</evidence>
<feature type="region of interest" description="Disordered" evidence="10">
    <location>
        <begin position="1283"/>
        <end position="1302"/>
    </location>
</feature>
<keyword evidence="3 11" id="KW-0812">Transmembrane</keyword>
<evidence type="ECO:0000256" key="4">
    <source>
        <dbReference type="ARBA" id="ARBA00022737"/>
    </source>
</evidence>
<evidence type="ECO:0000256" key="10">
    <source>
        <dbReference type="SAM" id="MobiDB-lite"/>
    </source>
</evidence>
<dbReference type="Pfam" id="PF01580">
    <property type="entry name" value="FtsK_SpoIIIE"/>
    <property type="match status" value="3"/>
</dbReference>
<keyword evidence="7 11" id="KW-1133">Transmembrane helix</keyword>
<protein>
    <submittedName>
        <fullName evidence="13">Type VII secretion protein EccCa</fullName>
    </submittedName>
</protein>
<feature type="transmembrane region" description="Helical" evidence="11">
    <location>
        <begin position="65"/>
        <end position="85"/>
    </location>
</feature>
<accession>A0ABX1SJH5</accession>
<comment type="caution">
    <text evidence="13">The sequence shown here is derived from an EMBL/GenBank/DDBJ whole genome shotgun (WGS) entry which is preliminary data.</text>
</comment>
<dbReference type="InterPro" id="IPR023836">
    <property type="entry name" value="EccCa-like_Actinobacteria"/>
</dbReference>
<keyword evidence="2" id="KW-1003">Cell membrane</keyword>
<dbReference type="InterPro" id="IPR023837">
    <property type="entry name" value="EccCb-like_Actinobacteria"/>
</dbReference>
<gene>
    <name evidence="13" type="primary">eccCa</name>
    <name evidence="13" type="ORF">HF526_24345</name>
</gene>
<evidence type="ECO:0000256" key="9">
    <source>
        <dbReference type="PROSITE-ProRule" id="PRU00289"/>
    </source>
</evidence>
<feature type="compositionally biased region" description="Low complexity" evidence="10">
    <location>
        <begin position="14"/>
        <end position="23"/>
    </location>
</feature>
<evidence type="ECO:0000259" key="12">
    <source>
        <dbReference type="PROSITE" id="PS50901"/>
    </source>
</evidence>
<dbReference type="Gene3D" id="3.40.50.300">
    <property type="entry name" value="P-loop containing nucleotide triphosphate hydrolases"/>
    <property type="match status" value="4"/>
</dbReference>
<evidence type="ECO:0000256" key="6">
    <source>
        <dbReference type="ARBA" id="ARBA00022840"/>
    </source>
</evidence>
<feature type="region of interest" description="Disordered" evidence="10">
    <location>
        <begin position="1"/>
        <end position="28"/>
    </location>
</feature>
<reference evidence="13 14" key="1">
    <citation type="submission" date="2020-04" db="EMBL/GenBank/DDBJ databases">
        <authorList>
            <person name="Klaysubun C."/>
            <person name="Duangmal K."/>
            <person name="Lipun K."/>
        </authorList>
    </citation>
    <scope>NUCLEOTIDE SEQUENCE [LARGE SCALE GENOMIC DNA]</scope>
    <source>
        <strain evidence="13 14">K10HN5</strain>
    </source>
</reference>
<name>A0ABX1SJH5_9PSEU</name>
<dbReference type="SUPFAM" id="SSF52540">
    <property type="entry name" value="P-loop containing nucleoside triphosphate hydrolases"/>
    <property type="match status" value="3"/>
</dbReference>
<evidence type="ECO:0000256" key="7">
    <source>
        <dbReference type="ARBA" id="ARBA00022989"/>
    </source>
</evidence>
<dbReference type="PANTHER" id="PTHR22683:SF1">
    <property type="entry name" value="TYPE VII SECRETION SYSTEM PROTEIN ESSC"/>
    <property type="match status" value="1"/>
</dbReference>